<dbReference type="GO" id="GO:0003824">
    <property type="term" value="F:catalytic activity"/>
    <property type="evidence" value="ECO:0007669"/>
    <property type="project" value="UniProtKB-ARBA"/>
</dbReference>
<dbReference type="InterPro" id="IPR000073">
    <property type="entry name" value="AB_hydrolase_1"/>
</dbReference>
<dbReference type="Gene3D" id="3.40.50.1820">
    <property type="entry name" value="alpha/beta hydrolase"/>
    <property type="match status" value="1"/>
</dbReference>
<accession>A0A1I1ASH5</accession>
<proteinExistence type="predicted"/>
<dbReference type="InterPro" id="IPR050266">
    <property type="entry name" value="AB_hydrolase_sf"/>
</dbReference>
<evidence type="ECO:0000313" key="2">
    <source>
        <dbReference type="EMBL" id="SFB40847.1"/>
    </source>
</evidence>
<organism evidence="2 3">
    <name type="scientific">Amycolatopsis marina</name>
    <dbReference type="NCBI Taxonomy" id="490629"/>
    <lineage>
        <taxon>Bacteria</taxon>
        <taxon>Bacillati</taxon>
        <taxon>Actinomycetota</taxon>
        <taxon>Actinomycetes</taxon>
        <taxon>Pseudonocardiales</taxon>
        <taxon>Pseudonocardiaceae</taxon>
        <taxon>Amycolatopsis</taxon>
    </lineage>
</organism>
<dbReference type="Pfam" id="PF00561">
    <property type="entry name" value="Abhydrolase_1"/>
    <property type="match status" value="1"/>
</dbReference>
<dbReference type="PANTHER" id="PTHR43798">
    <property type="entry name" value="MONOACYLGLYCEROL LIPASE"/>
    <property type="match status" value="1"/>
</dbReference>
<dbReference type="STRING" id="490629.SAMN05216266_110117"/>
<dbReference type="OrthoDB" id="3210164at2"/>
<dbReference type="SUPFAM" id="SSF53474">
    <property type="entry name" value="alpha/beta-Hydrolases"/>
    <property type="match status" value="1"/>
</dbReference>
<gene>
    <name evidence="2" type="ORF">SAMN05216266_110117</name>
</gene>
<dbReference type="InterPro" id="IPR029058">
    <property type="entry name" value="AB_hydrolase_fold"/>
</dbReference>
<dbReference type="AlphaFoldDB" id="A0A1I1ASH5"/>
<keyword evidence="3" id="KW-1185">Reference proteome</keyword>
<dbReference type="RefSeq" id="WP_091674393.1">
    <property type="nucleotide sequence ID" value="NZ_FOKG01000010.1"/>
</dbReference>
<dbReference type="EMBL" id="FOKG01000010">
    <property type="protein sequence ID" value="SFB40847.1"/>
    <property type="molecule type" value="Genomic_DNA"/>
</dbReference>
<sequence length="291" mass="30971">MSDIETRVLEVPGARLRYDIRGDLSAPGAAERAVFLIGTPMDAAGFGSLAGYLTDRPVVTYDPRHVGRSERTDDAEVTPDVHADDVHRVINDLGLPAVNLFGSSGGAITGLALVANHPEQVRILVAHEPPTVSVLPDREQLEAACRDIHQTYQRDGMGPAMAKFIALTSHTGELPKDWSDRPAPDPALFGLPSEDDGSRNDPLLGGAMLTVPTYELDFDALAAASSTIFLAAGTESEGQMTARAPSVIADRLGSELVLFPSHHGGFLGDEYGMPGQPAEFAEKLKELLDVP</sequence>
<dbReference type="Proteomes" id="UP000243799">
    <property type="component" value="Unassembled WGS sequence"/>
</dbReference>
<name>A0A1I1ASH5_9PSEU</name>
<dbReference type="PANTHER" id="PTHR43798:SF33">
    <property type="entry name" value="HYDROLASE, PUTATIVE (AFU_ORTHOLOGUE AFUA_2G14860)-RELATED"/>
    <property type="match status" value="1"/>
</dbReference>
<evidence type="ECO:0000313" key="3">
    <source>
        <dbReference type="Proteomes" id="UP000243799"/>
    </source>
</evidence>
<dbReference type="GO" id="GO:0016020">
    <property type="term" value="C:membrane"/>
    <property type="evidence" value="ECO:0007669"/>
    <property type="project" value="TreeGrafter"/>
</dbReference>
<evidence type="ECO:0000259" key="1">
    <source>
        <dbReference type="Pfam" id="PF00561"/>
    </source>
</evidence>
<feature type="domain" description="AB hydrolase-1" evidence="1">
    <location>
        <begin position="55"/>
        <end position="136"/>
    </location>
</feature>
<protein>
    <submittedName>
        <fullName evidence="2">Pimeloyl-ACP methyl ester carboxylesterase</fullName>
    </submittedName>
</protein>
<reference evidence="3" key="1">
    <citation type="submission" date="2016-10" db="EMBL/GenBank/DDBJ databases">
        <authorList>
            <person name="Varghese N."/>
            <person name="Submissions S."/>
        </authorList>
    </citation>
    <scope>NUCLEOTIDE SEQUENCE [LARGE SCALE GENOMIC DNA]</scope>
    <source>
        <strain evidence="3">CGMCC 4.3568</strain>
    </source>
</reference>